<evidence type="ECO:0000256" key="1">
    <source>
        <dbReference type="SAM" id="MobiDB-lite"/>
    </source>
</evidence>
<dbReference type="Proteomes" id="UP000319817">
    <property type="component" value="Chromosome"/>
</dbReference>
<dbReference type="AlphaFoldDB" id="A0A517NTC0"/>
<organism evidence="2 3">
    <name type="scientific">Stieleria marina</name>
    <dbReference type="NCBI Taxonomy" id="1930275"/>
    <lineage>
        <taxon>Bacteria</taxon>
        <taxon>Pseudomonadati</taxon>
        <taxon>Planctomycetota</taxon>
        <taxon>Planctomycetia</taxon>
        <taxon>Pirellulales</taxon>
        <taxon>Pirellulaceae</taxon>
        <taxon>Stieleria</taxon>
    </lineage>
</organism>
<dbReference type="PROSITE" id="PS51257">
    <property type="entry name" value="PROKAR_LIPOPROTEIN"/>
    <property type="match status" value="1"/>
</dbReference>
<dbReference type="EMBL" id="CP036526">
    <property type="protein sequence ID" value="QDT10376.1"/>
    <property type="molecule type" value="Genomic_DNA"/>
</dbReference>
<keyword evidence="3" id="KW-1185">Reference proteome</keyword>
<accession>A0A517NTC0</accession>
<feature type="region of interest" description="Disordered" evidence="1">
    <location>
        <begin position="144"/>
        <end position="179"/>
    </location>
</feature>
<evidence type="ECO:0000313" key="3">
    <source>
        <dbReference type="Proteomes" id="UP000319817"/>
    </source>
</evidence>
<sequence length="179" mass="18849">MRNAPTQSILALVAIVIVGGCAHQPTLNRAKRPFVVSGSQRPTAALSIVDSRHASPQPLAVKESASAVQHVVVQSPAPGHAGQSVVIPQPIVNPAPVTEQVSASIPTPAAVPLAVVQVSNQTEHQSGLLSPTIASGFNDYQRQNERPIHIEIPPSLQSKSREPWKLGSTELVDVNPETT</sequence>
<dbReference type="RefSeq" id="WP_145417914.1">
    <property type="nucleotide sequence ID" value="NZ_CP036526.1"/>
</dbReference>
<gene>
    <name evidence="2" type="ORF">K239x_23320</name>
</gene>
<protein>
    <submittedName>
        <fullName evidence="2">Uncharacterized protein</fullName>
    </submittedName>
</protein>
<name>A0A517NTC0_9BACT</name>
<proteinExistence type="predicted"/>
<evidence type="ECO:0000313" key="2">
    <source>
        <dbReference type="EMBL" id="QDT10376.1"/>
    </source>
</evidence>
<reference evidence="2 3" key="1">
    <citation type="submission" date="2019-02" db="EMBL/GenBank/DDBJ databases">
        <title>Deep-cultivation of Planctomycetes and their phenomic and genomic characterization uncovers novel biology.</title>
        <authorList>
            <person name="Wiegand S."/>
            <person name="Jogler M."/>
            <person name="Boedeker C."/>
            <person name="Pinto D."/>
            <person name="Vollmers J."/>
            <person name="Rivas-Marin E."/>
            <person name="Kohn T."/>
            <person name="Peeters S.H."/>
            <person name="Heuer A."/>
            <person name="Rast P."/>
            <person name="Oberbeckmann S."/>
            <person name="Bunk B."/>
            <person name="Jeske O."/>
            <person name="Meyerdierks A."/>
            <person name="Storesund J.E."/>
            <person name="Kallscheuer N."/>
            <person name="Luecker S."/>
            <person name="Lage O.M."/>
            <person name="Pohl T."/>
            <person name="Merkel B.J."/>
            <person name="Hornburger P."/>
            <person name="Mueller R.-W."/>
            <person name="Bruemmer F."/>
            <person name="Labrenz M."/>
            <person name="Spormann A.M."/>
            <person name="Op den Camp H."/>
            <person name="Overmann J."/>
            <person name="Amann R."/>
            <person name="Jetten M.S.M."/>
            <person name="Mascher T."/>
            <person name="Medema M.H."/>
            <person name="Devos D.P."/>
            <person name="Kaster A.-K."/>
            <person name="Ovreas L."/>
            <person name="Rohde M."/>
            <person name="Galperin M.Y."/>
            <person name="Jogler C."/>
        </authorList>
    </citation>
    <scope>NUCLEOTIDE SEQUENCE [LARGE SCALE GENOMIC DNA]</scope>
    <source>
        <strain evidence="2 3">K23_9</strain>
    </source>
</reference>